<dbReference type="AlphaFoldDB" id="A0A5N6F3F2"/>
<keyword evidence="1" id="KW-1133">Transmembrane helix</keyword>
<evidence type="ECO:0000313" key="2">
    <source>
        <dbReference type="EMBL" id="KAB8223274.1"/>
    </source>
</evidence>
<proteinExistence type="predicted"/>
<evidence type="ECO:0000256" key="1">
    <source>
        <dbReference type="SAM" id="Phobius"/>
    </source>
</evidence>
<reference evidence="2 3" key="1">
    <citation type="submission" date="2019-04" db="EMBL/GenBank/DDBJ databases">
        <title>Fungal friends and foes A comparative genomics study of 23 Aspergillus species from section Flavi.</title>
        <authorList>
            <consortium name="DOE Joint Genome Institute"/>
            <person name="Kjaerbolling I."/>
            <person name="Vesth T.C."/>
            <person name="Frisvad J.C."/>
            <person name="Nybo J.L."/>
            <person name="Theobald S."/>
            <person name="Kildgaard S."/>
            <person name="Petersen T.I."/>
            <person name="Kuo A."/>
            <person name="Sato A."/>
            <person name="Lyhne E.K."/>
            <person name="Kogle M.E."/>
            <person name="Wiebenga A."/>
            <person name="Kun R.S."/>
            <person name="Lubbers R.J."/>
            <person name="Makela M.R."/>
            <person name="Barry K."/>
            <person name="Chovatia M."/>
            <person name="Clum A."/>
            <person name="Daum C."/>
            <person name="Haridas S."/>
            <person name="He G."/>
            <person name="LaButti K."/>
            <person name="Lipzen A."/>
            <person name="Mondo S."/>
            <person name="Pangilinan J."/>
            <person name="Riley R."/>
            <person name="Salamov A."/>
            <person name="Simmons B.A."/>
            <person name="Magnuson J.K."/>
            <person name="Henrissat B."/>
            <person name="Mortensen U.H."/>
            <person name="Larsen T.O."/>
            <person name="De vries R.P."/>
            <person name="Grigoriev I.V."/>
            <person name="Machida M."/>
            <person name="Baker S.E."/>
            <person name="Andersen M.R."/>
        </authorList>
    </citation>
    <scope>NUCLEOTIDE SEQUENCE [LARGE SCALE GENOMIC DNA]</scope>
    <source>
        <strain evidence="2 3">CBS 126849</strain>
    </source>
</reference>
<dbReference type="EMBL" id="ML733407">
    <property type="protein sequence ID" value="KAB8223274.1"/>
    <property type="molecule type" value="Genomic_DNA"/>
</dbReference>
<dbReference type="Proteomes" id="UP000326799">
    <property type="component" value="Unassembled WGS sequence"/>
</dbReference>
<evidence type="ECO:0000313" key="3">
    <source>
        <dbReference type="Proteomes" id="UP000326799"/>
    </source>
</evidence>
<accession>A0A5N6F3F2</accession>
<name>A0A5N6F3F2_9EURO</name>
<sequence>MSVGPRLSTKDIQDWTRDNVPYFHTLVWLLFPAILASQKPGFTRSACQDYELY</sequence>
<keyword evidence="1" id="KW-0472">Membrane</keyword>
<feature type="transmembrane region" description="Helical" evidence="1">
    <location>
        <begin position="20"/>
        <end position="36"/>
    </location>
</feature>
<keyword evidence="3" id="KW-1185">Reference proteome</keyword>
<gene>
    <name evidence="2" type="ORF">BDV33DRAFT_167702</name>
</gene>
<keyword evidence="1" id="KW-0812">Transmembrane</keyword>
<protein>
    <submittedName>
        <fullName evidence="2">Uncharacterized protein</fullName>
    </submittedName>
</protein>
<organism evidence="2 3">
    <name type="scientific">Aspergillus novoparasiticus</name>
    <dbReference type="NCBI Taxonomy" id="986946"/>
    <lineage>
        <taxon>Eukaryota</taxon>
        <taxon>Fungi</taxon>
        <taxon>Dikarya</taxon>
        <taxon>Ascomycota</taxon>
        <taxon>Pezizomycotina</taxon>
        <taxon>Eurotiomycetes</taxon>
        <taxon>Eurotiomycetidae</taxon>
        <taxon>Eurotiales</taxon>
        <taxon>Aspergillaceae</taxon>
        <taxon>Aspergillus</taxon>
        <taxon>Aspergillus subgen. Circumdati</taxon>
    </lineage>
</organism>